<proteinExistence type="predicted"/>
<dbReference type="InterPro" id="IPR041682">
    <property type="entry name" value="AAA_14"/>
</dbReference>
<name>A0A1I0FRX2_9FIRM</name>
<dbReference type="InterPro" id="IPR025420">
    <property type="entry name" value="DUF4143"/>
</dbReference>
<dbReference type="RefSeq" id="WP_218139418.1">
    <property type="nucleotide sequence ID" value="NZ_FOIN01000021.1"/>
</dbReference>
<evidence type="ECO:0000259" key="1">
    <source>
        <dbReference type="SMART" id="SM00382"/>
    </source>
</evidence>
<dbReference type="Pfam" id="PF13173">
    <property type="entry name" value="AAA_14"/>
    <property type="match status" value="1"/>
</dbReference>
<dbReference type="Gene3D" id="3.40.50.300">
    <property type="entry name" value="P-loop containing nucleotide triphosphate hydrolases"/>
    <property type="match status" value="1"/>
</dbReference>
<accession>A0A1I0FRX2</accession>
<gene>
    <name evidence="2" type="ORF">SAMN04489758_12113</name>
</gene>
<dbReference type="SMART" id="SM00382">
    <property type="entry name" value="AAA"/>
    <property type="match status" value="1"/>
</dbReference>
<dbReference type="EMBL" id="FOIN01000021">
    <property type="protein sequence ID" value="SET60106.1"/>
    <property type="molecule type" value="Genomic_DNA"/>
</dbReference>
<dbReference type="PANTHER" id="PTHR33295:SF18">
    <property type="entry name" value="AAA+ ATPASE DOMAIN-CONTAINING PROTEIN"/>
    <property type="match status" value="1"/>
</dbReference>
<dbReference type="Pfam" id="PF13635">
    <property type="entry name" value="DUF4143"/>
    <property type="match status" value="1"/>
</dbReference>
<dbReference type="PANTHER" id="PTHR33295">
    <property type="entry name" value="ATPASE"/>
    <property type="match status" value="1"/>
</dbReference>
<dbReference type="SUPFAM" id="SSF52540">
    <property type="entry name" value="P-loop containing nucleoside triphosphate hydrolases"/>
    <property type="match status" value="1"/>
</dbReference>
<protein>
    <recommendedName>
        <fullName evidence="1">AAA+ ATPase domain-containing protein</fullName>
    </recommendedName>
</protein>
<dbReference type="GeneID" id="78288699"/>
<feature type="domain" description="AAA+ ATPase" evidence="1">
    <location>
        <begin position="20"/>
        <end position="150"/>
    </location>
</feature>
<organism evidence="2 3">
    <name type="scientific">Thomasclavelia cocleata</name>
    <dbReference type="NCBI Taxonomy" id="69824"/>
    <lineage>
        <taxon>Bacteria</taxon>
        <taxon>Bacillati</taxon>
        <taxon>Bacillota</taxon>
        <taxon>Erysipelotrichia</taxon>
        <taxon>Erysipelotrichales</taxon>
        <taxon>Coprobacillaceae</taxon>
        <taxon>Thomasclavelia</taxon>
    </lineage>
</organism>
<evidence type="ECO:0000313" key="3">
    <source>
        <dbReference type="Proteomes" id="UP000198558"/>
    </source>
</evidence>
<evidence type="ECO:0000313" key="2">
    <source>
        <dbReference type="EMBL" id="SET60106.1"/>
    </source>
</evidence>
<reference evidence="3" key="1">
    <citation type="submission" date="2016-10" db="EMBL/GenBank/DDBJ databases">
        <authorList>
            <person name="Varghese N."/>
            <person name="Submissions S."/>
        </authorList>
    </citation>
    <scope>NUCLEOTIDE SEQUENCE [LARGE SCALE GENOMIC DNA]</scope>
    <source>
        <strain evidence="3">DSM 1551</strain>
    </source>
</reference>
<keyword evidence="3" id="KW-1185">Reference proteome</keyword>
<sequence length="326" mass="37930">MQLFKRENYLKKIRGFYDAADIIKVITGVRRCGKSSLMLTIADELVDRGVSEDNIIYIDLDKHGYRNIKSADQLDALIEEKTMDIKGTKYLFIDEVQNVDGFEEVLNGFRSEDDYSIFVTGSNSYLLSGELVTKLTGRYIEFEIYTLSFEEYESMKLFYKKSISSNPLEELSSYIIDGGFPRSIQFDSVADRRTYAQNVIKEIFEKDIRRIKVKDRDAFEIVKNFIINNYASPISINNIVDSLRKNGNKITKPTVIKYVHALLDAKIIYDCSRYDMKSKKSIKGEKKYYLADLSFYYALNTDNQMNYGPCLENIVYIFMQKVMIMR</sequence>
<dbReference type="Proteomes" id="UP000198558">
    <property type="component" value="Unassembled WGS sequence"/>
</dbReference>
<dbReference type="AlphaFoldDB" id="A0A1I0FRX2"/>
<dbReference type="InterPro" id="IPR003593">
    <property type="entry name" value="AAA+_ATPase"/>
</dbReference>
<dbReference type="InterPro" id="IPR027417">
    <property type="entry name" value="P-loop_NTPase"/>
</dbReference>